<dbReference type="GO" id="GO:0005581">
    <property type="term" value="C:collagen trimer"/>
    <property type="evidence" value="ECO:0007669"/>
    <property type="project" value="UniProtKB-KW"/>
</dbReference>
<dbReference type="OrthoDB" id="5876858at2759"/>
<protein>
    <submittedName>
        <fullName evidence="5">Nematode cuticle collagen domain protein</fullName>
    </submittedName>
</protein>
<dbReference type="SMART" id="SM01088">
    <property type="entry name" value="Col_cuticle_N"/>
    <property type="match status" value="1"/>
</dbReference>
<evidence type="ECO:0000313" key="5">
    <source>
        <dbReference type="EMBL" id="RCN29346.1"/>
    </source>
</evidence>
<feature type="compositionally biased region" description="Pro residues" evidence="2">
    <location>
        <begin position="98"/>
        <end position="107"/>
    </location>
</feature>
<name>A0A368FB21_ANCCA</name>
<feature type="domain" description="Nematode cuticle collagen N-terminal" evidence="4">
    <location>
        <begin position="5"/>
        <end position="57"/>
    </location>
</feature>
<feature type="transmembrane region" description="Helical" evidence="3">
    <location>
        <begin position="6"/>
        <end position="29"/>
    </location>
</feature>
<evidence type="ECO:0000256" key="3">
    <source>
        <dbReference type="SAM" id="Phobius"/>
    </source>
</evidence>
<proteinExistence type="predicted"/>
<organism evidence="5 6">
    <name type="scientific">Ancylostoma caninum</name>
    <name type="common">Dog hookworm</name>
    <dbReference type="NCBI Taxonomy" id="29170"/>
    <lineage>
        <taxon>Eukaryota</taxon>
        <taxon>Metazoa</taxon>
        <taxon>Ecdysozoa</taxon>
        <taxon>Nematoda</taxon>
        <taxon>Chromadorea</taxon>
        <taxon>Rhabditida</taxon>
        <taxon>Rhabditina</taxon>
        <taxon>Rhabditomorpha</taxon>
        <taxon>Strongyloidea</taxon>
        <taxon>Ancylostomatidae</taxon>
        <taxon>Ancylostomatinae</taxon>
        <taxon>Ancylostoma</taxon>
    </lineage>
</organism>
<keyword evidence="1" id="KW-0677">Repeat</keyword>
<evidence type="ECO:0000313" key="6">
    <source>
        <dbReference type="Proteomes" id="UP000252519"/>
    </source>
</evidence>
<dbReference type="STRING" id="29170.A0A368FB21"/>
<gene>
    <name evidence="5" type="ORF">ANCCAN_24898</name>
</gene>
<feature type="region of interest" description="Disordered" evidence="2">
    <location>
        <begin position="267"/>
        <end position="301"/>
    </location>
</feature>
<dbReference type="InterPro" id="IPR002486">
    <property type="entry name" value="Col_cuticle_N"/>
</dbReference>
<keyword evidence="3" id="KW-0472">Membrane</keyword>
<reference evidence="5 6" key="1">
    <citation type="submission" date="2014-10" db="EMBL/GenBank/DDBJ databases">
        <title>Draft genome of the hookworm Ancylostoma caninum.</title>
        <authorList>
            <person name="Mitreva M."/>
        </authorList>
    </citation>
    <scope>NUCLEOTIDE SEQUENCE [LARGE SCALE GENOMIC DNA]</scope>
    <source>
        <strain evidence="5 6">Baltimore</strain>
    </source>
</reference>
<evidence type="ECO:0000259" key="4">
    <source>
        <dbReference type="SMART" id="SM01088"/>
    </source>
</evidence>
<keyword evidence="3" id="KW-1133">Transmembrane helix</keyword>
<dbReference type="Pfam" id="PF01484">
    <property type="entry name" value="Col_cuticle_N"/>
    <property type="match status" value="1"/>
</dbReference>
<dbReference type="EMBL" id="JOJR01002004">
    <property type="protein sequence ID" value="RCN29346.1"/>
    <property type="molecule type" value="Genomic_DNA"/>
</dbReference>
<dbReference type="Proteomes" id="UP000252519">
    <property type="component" value="Unassembled WGS sequence"/>
</dbReference>
<dbReference type="AlphaFoldDB" id="A0A368FB21"/>
<keyword evidence="5" id="KW-0176">Collagen</keyword>
<dbReference type="PANTHER" id="PTHR24637:SF236">
    <property type="entry name" value="NEMATODE CUTICLE COLLAGEN N-TERMINAL DOMAIN-CONTAINING PROTEIN"/>
    <property type="match status" value="1"/>
</dbReference>
<feature type="compositionally biased region" description="Basic and acidic residues" evidence="2">
    <location>
        <begin position="271"/>
        <end position="296"/>
    </location>
</feature>
<dbReference type="GO" id="GO:0042302">
    <property type="term" value="F:structural constituent of cuticle"/>
    <property type="evidence" value="ECO:0007669"/>
    <property type="project" value="InterPro"/>
</dbReference>
<dbReference type="PANTHER" id="PTHR24637">
    <property type="entry name" value="COLLAGEN"/>
    <property type="match status" value="1"/>
</dbReference>
<accession>A0A368FB21</accession>
<evidence type="ECO:0000256" key="1">
    <source>
        <dbReference type="ARBA" id="ARBA00022737"/>
    </source>
</evidence>
<feature type="region of interest" description="Disordered" evidence="2">
    <location>
        <begin position="98"/>
        <end position="123"/>
    </location>
</feature>
<comment type="caution">
    <text evidence="5">The sequence shown here is derived from an EMBL/GenBank/DDBJ whole genome shotgun (WGS) entry which is preliminary data.</text>
</comment>
<sequence length="405" mass="43706">MSTTNIATGIAGLTAAGTVFSILTLLYLFNDINNFYYDAIEELSDFRDLANSAWHEMRPSYEQVRDRRAAIFGVSRPRRQFQYPPHCNCGPAPLNCPPGPPGPPGEPGLPGQDGKPEFVTARRGGGGGGGEAHFCSIIAYLAISCVHNFGSNSHIFGSSIGSSSFGNGYGGGYGYGGGGGLLSILGGLIGFRQPDYQPSYSSYYQPSYSSYYQPSYSSYYQPSYYQRAAYTCAGFVAARGGRGGGGGGGGEAAFSFSVTDLMYASRGGHGHGHDGHDHSGHDHGDHYHHHDHDHGSGSDSHLFGSSSGYGGGYGYGRGGGLLSILGGLIGFRQPYYQPYYSSYYQPSYSSYYQPSYSSYYQPSYYQRAAYACDAQQYMGMSGSRQYWYCVCSGVVSYQYDECRHP</sequence>
<evidence type="ECO:0000256" key="2">
    <source>
        <dbReference type="SAM" id="MobiDB-lite"/>
    </source>
</evidence>
<keyword evidence="6" id="KW-1185">Reference proteome</keyword>
<keyword evidence="3" id="KW-0812">Transmembrane</keyword>